<dbReference type="AlphaFoldDB" id="A0A5N6Z1J9"/>
<protein>
    <submittedName>
        <fullName evidence="1">Uncharacterized protein</fullName>
    </submittedName>
</protein>
<name>A0A5N6Z1J9_9EURO</name>
<organism evidence="1 2">
    <name type="scientific">Aspergillus coremiiformis</name>
    <dbReference type="NCBI Taxonomy" id="138285"/>
    <lineage>
        <taxon>Eukaryota</taxon>
        <taxon>Fungi</taxon>
        <taxon>Dikarya</taxon>
        <taxon>Ascomycota</taxon>
        <taxon>Pezizomycotina</taxon>
        <taxon>Eurotiomycetes</taxon>
        <taxon>Eurotiomycetidae</taxon>
        <taxon>Eurotiales</taxon>
        <taxon>Aspergillaceae</taxon>
        <taxon>Aspergillus</taxon>
        <taxon>Aspergillus subgen. Circumdati</taxon>
    </lineage>
</organism>
<proteinExistence type="predicted"/>
<dbReference type="EMBL" id="ML739167">
    <property type="protein sequence ID" value="KAE8351521.1"/>
    <property type="molecule type" value="Genomic_DNA"/>
</dbReference>
<evidence type="ECO:0000313" key="2">
    <source>
        <dbReference type="Proteomes" id="UP000327118"/>
    </source>
</evidence>
<evidence type="ECO:0000313" key="1">
    <source>
        <dbReference type="EMBL" id="KAE8351521.1"/>
    </source>
</evidence>
<reference evidence="2" key="1">
    <citation type="submission" date="2019-04" db="EMBL/GenBank/DDBJ databases">
        <title>Friends and foes A comparative genomics studyof 23 Aspergillus species from section Flavi.</title>
        <authorList>
            <consortium name="DOE Joint Genome Institute"/>
            <person name="Kjaerbolling I."/>
            <person name="Vesth T."/>
            <person name="Frisvad J.C."/>
            <person name="Nybo J.L."/>
            <person name="Theobald S."/>
            <person name="Kildgaard S."/>
            <person name="Isbrandt T."/>
            <person name="Kuo A."/>
            <person name="Sato A."/>
            <person name="Lyhne E.K."/>
            <person name="Kogle M.E."/>
            <person name="Wiebenga A."/>
            <person name="Kun R.S."/>
            <person name="Lubbers R.J."/>
            <person name="Makela M.R."/>
            <person name="Barry K."/>
            <person name="Chovatia M."/>
            <person name="Clum A."/>
            <person name="Daum C."/>
            <person name="Haridas S."/>
            <person name="He G."/>
            <person name="LaButti K."/>
            <person name="Lipzen A."/>
            <person name="Mondo S."/>
            <person name="Riley R."/>
            <person name="Salamov A."/>
            <person name="Simmons B.A."/>
            <person name="Magnuson J.K."/>
            <person name="Henrissat B."/>
            <person name="Mortensen U.H."/>
            <person name="Larsen T.O."/>
            <person name="Devries R.P."/>
            <person name="Grigoriev I.V."/>
            <person name="Machida M."/>
            <person name="Baker S.E."/>
            <person name="Andersen M.R."/>
        </authorList>
    </citation>
    <scope>NUCLEOTIDE SEQUENCE [LARGE SCALE GENOMIC DNA]</scope>
    <source>
        <strain evidence="2">CBS 553.77</strain>
    </source>
</reference>
<dbReference type="OrthoDB" id="4477950at2759"/>
<dbReference type="Proteomes" id="UP000327118">
    <property type="component" value="Unassembled WGS sequence"/>
</dbReference>
<accession>A0A5N6Z1J9</accession>
<keyword evidence="2" id="KW-1185">Reference proteome</keyword>
<gene>
    <name evidence="1" type="ORF">BDV28DRAFT_149929</name>
</gene>
<sequence length="82" mass="8523">MNKPSLISAIFTALNSTSILRTAAENPSDTNVHGTPTNVTLNTAAVSNCTQVCALGGLACVVALPNNTDFCWDSFSGCTQRC</sequence>